<organism evidence="13 14">
    <name type="scientific">Variovorax paradoxus</name>
    <dbReference type="NCBI Taxonomy" id="34073"/>
    <lineage>
        <taxon>Bacteria</taxon>
        <taxon>Pseudomonadati</taxon>
        <taxon>Pseudomonadota</taxon>
        <taxon>Betaproteobacteria</taxon>
        <taxon>Burkholderiales</taxon>
        <taxon>Comamonadaceae</taxon>
        <taxon>Variovorax</taxon>
    </lineage>
</organism>
<dbReference type="InterPro" id="IPR045584">
    <property type="entry name" value="Pilin-like"/>
</dbReference>
<evidence type="ECO:0000256" key="7">
    <source>
        <dbReference type="ARBA" id="ARBA00022729"/>
    </source>
</evidence>
<accession>A0A2W5SAE0</accession>
<dbReference type="Proteomes" id="UP000249135">
    <property type="component" value="Unassembled WGS sequence"/>
</dbReference>
<evidence type="ECO:0000256" key="5">
    <source>
        <dbReference type="ARBA" id="ARBA00022452"/>
    </source>
</evidence>
<evidence type="ECO:0000256" key="10">
    <source>
        <dbReference type="ARBA" id="ARBA00023237"/>
    </source>
</evidence>
<sequence length="130" mass="13058">SMTVSGINAGGQTITNVAPGVNGTDAVNVNQLNGVAATNNARINALSDRIDSVGTKAYAGVASAMAVQAPALSIPGKTTMRIGYGYYQGESAMGVSFRRTSENNAWSLTGGASASRGGVAATVGAEWVFN</sequence>
<keyword evidence="10" id="KW-0998">Cell outer membrane</keyword>
<dbReference type="Gene3D" id="2.150.10.10">
    <property type="entry name" value="Serralysin-like metalloprotease, C-terminal"/>
    <property type="match status" value="1"/>
</dbReference>
<dbReference type="Gene3D" id="3.30.1300.30">
    <property type="entry name" value="GSPII I/J protein-like"/>
    <property type="match status" value="1"/>
</dbReference>
<evidence type="ECO:0000313" key="14">
    <source>
        <dbReference type="Proteomes" id="UP000249135"/>
    </source>
</evidence>
<keyword evidence="6" id="KW-0812">Transmembrane</keyword>
<feature type="domain" description="Trimeric autotransporter adhesin YadA-like stalk" evidence="12">
    <location>
        <begin position="14"/>
        <end position="52"/>
    </location>
</feature>
<dbReference type="InterPro" id="IPR011049">
    <property type="entry name" value="Serralysin-like_metalloprot_C"/>
</dbReference>
<dbReference type="EMBL" id="QFPP01000229">
    <property type="protein sequence ID" value="PZQ72050.1"/>
    <property type="molecule type" value="Genomic_DNA"/>
</dbReference>
<dbReference type="GO" id="GO:0009986">
    <property type="term" value="C:cell surface"/>
    <property type="evidence" value="ECO:0007669"/>
    <property type="project" value="UniProtKB-SubCell"/>
</dbReference>
<keyword evidence="8" id="KW-0653">Protein transport</keyword>
<comment type="caution">
    <text evidence="13">The sequence shown here is derived from an EMBL/GenBank/DDBJ whole genome shotgun (WGS) entry which is preliminary data.</text>
</comment>
<evidence type="ECO:0000259" key="12">
    <source>
        <dbReference type="Pfam" id="PF05662"/>
    </source>
</evidence>
<dbReference type="GO" id="GO:0015031">
    <property type="term" value="P:protein transport"/>
    <property type="evidence" value="ECO:0007669"/>
    <property type="project" value="UniProtKB-KW"/>
</dbReference>
<dbReference type="InterPro" id="IPR008635">
    <property type="entry name" value="Coiled_stalk_dom"/>
</dbReference>
<evidence type="ECO:0000256" key="3">
    <source>
        <dbReference type="ARBA" id="ARBA00005848"/>
    </source>
</evidence>
<evidence type="ECO:0000259" key="11">
    <source>
        <dbReference type="Pfam" id="PF03895"/>
    </source>
</evidence>
<evidence type="ECO:0000256" key="4">
    <source>
        <dbReference type="ARBA" id="ARBA00022448"/>
    </source>
</evidence>
<dbReference type="Pfam" id="PF03895">
    <property type="entry name" value="YadA_anchor"/>
    <property type="match status" value="1"/>
</dbReference>
<dbReference type="GO" id="GO:0009279">
    <property type="term" value="C:cell outer membrane"/>
    <property type="evidence" value="ECO:0007669"/>
    <property type="project" value="UniProtKB-SubCell"/>
</dbReference>
<protein>
    <submittedName>
        <fullName evidence="13">Calcium-binding protein</fullName>
    </submittedName>
</protein>
<evidence type="ECO:0000256" key="1">
    <source>
        <dbReference type="ARBA" id="ARBA00004241"/>
    </source>
</evidence>
<keyword evidence="7" id="KW-0732">Signal</keyword>
<evidence type="ECO:0000256" key="2">
    <source>
        <dbReference type="ARBA" id="ARBA00004442"/>
    </source>
</evidence>
<feature type="domain" description="Trimeric autotransporter adhesin YadA-like C-terminal membrane anchor" evidence="11">
    <location>
        <begin position="70"/>
        <end position="129"/>
    </location>
</feature>
<keyword evidence="4" id="KW-0813">Transport</keyword>
<comment type="subcellular location">
    <subcellularLocation>
        <location evidence="2">Cell outer membrane</location>
    </subcellularLocation>
    <subcellularLocation>
        <location evidence="1">Cell surface</location>
    </subcellularLocation>
</comment>
<reference evidence="13 14" key="1">
    <citation type="submission" date="2017-08" db="EMBL/GenBank/DDBJ databases">
        <title>Infants hospitalized years apart are colonized by the same room-sourced microbial strains.</title>
        <authorList>
            <person name="Brooks B."/>
            <person name="Olm M.R."/>
            <person name="Firek B.A."/>
            <person name="Baker R."/>
            <person name="Thomas B.C."/>
            <person name="Morowitz M.J."/>
            <person name="Banfield J.F."/>
        </authorList>
    </citation>
    <scope>NUCLEOTIDE SEQUENCE [LARGE SCALE GENOMIC DNA]</scope>
    <source>
        <strain evidence="13">S2_005_003_R2_41</strain>
    </source>
</reference>
<evidence type="ECO:0000256" key="9">
    <source>
        <dbReference type="ARBA" id="ARBA00023136"/>
    </source>
</evidence>
<dbReference type="InterPro" id="IPR005594">
    <property type="entry name" value="YadA_C"/>
</dbReference>
<name>A0A2W5SAE0_VARPD</name>
<feature type="non-terminal residue" evidence="13">
    <location>
        <position position="1"/>
    </location>
</feature>
<dbReference type="AlphaFoldDB" id="A0A2W5SAE0"/>
<keyword evidence="5" id="KW-1134">Transmembrane beta strand</keyword>
<dbReference type="SUPFAM" id="SSF101967">
    <property type="entry name" value="Adhesin YadA, collagen-binding domain"/>
    <property type="match status" value="1"/>
</dbReference>
<comment type="similarity">
    <text evidence="3">Belongs to the autotransporter-2 (AT-2) (TC 1.B.40) family.</text>
</comment>
<evidence type="ECO:0000256" key="6">
    <source>
        <dbReference type="ARBA" id="ARBA00022692"/>
    </source>
</evidence>
<dbReference type="Pfam" id="PF05662">
    <property type="entry name" value="YadA_stalk"/>
    <property type="match status" value="1"/>
</dbReference>
<evidence type="ECO:0000313" key="13">
    <source>
        <dbReference type="EMBL" id="PZQ72050.1"/>
    </source>
</evidence>
<evidence type="ECO:0000256" key="8">
    <source>
        <dbReference type="ARBA" id="ARBA00022927"/>
    </source>
</evidence>
<proteinExistence type="inferred from homology"/>
<dbReference type="SUPFAM" id="SSF54523">
    <property type="entry name" value="Pili subunits"/>
    <property type="match status" value="1"/>
</dbReference>
<gene>
    <name evidence="13" type="ORF">DI563_16900</name>
</gene>
<keyword evidence="9" id="KW-0472">Membrane</keyword>